<name>A0A0E9R9B3_ANGAN</name>
<accession>A0A0E9R9B3</accession>
<reference evidence="1" key="2">
    <citation type="journal article" date="2015" name="Fish Shellfish Immunol.">
        <title>Early steps in the European eel (Anguilla anguilla)-Vibrio vulnificus interaction in the gills: Role of the RtxA13 toxin.</title>
        <authorList>
            <person name="Callol A."/>
            <person name="Pajuelo D."/>
            <person name="Ebbesson L."/>
            <person name="Teles M."/>
            <person name="MacKenzie S."/>
            <person name="Amaro C."/>
        </authorList>
    </citation>
    <scope>NUCLEOTIDE SEQUENCE</scope>
</reference>
<dbReference type="AlphaFoldDB" id="A0A0E9R9B3"/>
<organism evidence="1">
    <name type="scientific">Anguilla anguilla</name>
    <name type="common">European freshwater eel</name>
    <name type="synonym">Muraena anguilla</name>
    <dbReference type="NCBI Taxonomy" id="7936"/>
    <lineage>
        <taxon>Eukaryota</taxon>
        <taxon>Metazoa</taxon>
        <taxon>Chordata</taxon>
        <taxon>Craniata</taxon>
        <taxon>Vertebrata</taxon>
        <taxon>Euteleostomi</taxon>
        <taxon>Actinopterygii</taxon>
        <taxon>Neopterygii</taxon>
        <taxon>Teleostei</taxon>
        <taxon>Anguilliformes</taxon>
        <taxon>Anguillidae</taxon>
        <taxon>Anguilla</taxon>
    </lineage>
</organism>
<dbReference type="EMBL" id="GBXM01083215">
    <property type="protein sequence ID" value="JAH25362.1"/>
    <property type="molecule type" value="Transcribed_RNA"/>
</dbReference>
<sequence>MACTGRGSCCLKPQSKSVCPLGEL</sequence>
<reference evidence="1" key="1">
    <citation type="submission" date="2014-11" db="EMBL/GenBank/DDBJ databases">
        <authorList>
            <person name="Amaro Gonzalez C."/>
        </authorList>
    </citation>
    <scope>NUCLEOTIDE SEQUENCE</scope>
</reference>
<protein>
    <submittedName>
        <fullName evidence="1">Uncharacterized protein</fullName>
    </submittedName>
</protein>
<proteinExistence type="predicted"/>
<evidence type="ECO:0000313" key="1">
    <source>
        <dbReference type="EMBL" id="JAH25362.1"/>
    </source>
</evidence>